<evidence type="ECO:0000313" key="10">
    <source>
        <dbReference type="Proteomes" id="UP001360560"/>
    </source>
</evidence>
<keyword evidence="3" id="KW-0813">Transport</keyword>
<organism evidence="9 10">
    <name type="scientific">Saccharomycopsis crataegensis</name>
    <dbReference type="NCBI Taxonomy" id="43959"/>
    <lineage>
        <taxon>Eukaryota</taxon>
        <taxon>Fungi</taxon>
        <taxon>Dikarya</taxon>
        <taxon>Ascomycota</taxon>
        <taxon>Saccharomycotina</taxon>
        <taxon>Saccharomycetes</taxon>
        <taxon>Saccharomycopsidaceae</taxon>
        <taxon>Saccharomycopsis</taxon>
    </lineage>
</organism>
<dbReference type="GO" id="GO:0022904">
    <property type="term" value="P:respiratory electron transport chain"/>
    <property type="evidence" value="ECO:0007669"/>
    <property type="project" value="InterPro"/>
</dbReference>
<dbReference type="Pfam" id="PF04716">
    <property type="entry name" value="ETC_C1_NDUFA5"/>
    <property type="match status" value="1"/>
</dbReference>
<evidence type="ECO:0000256" key="5">
    <source>
        <dbReference type="ARBA" id="ARBA00022792"/>
    </source>
</evidence>
<dbReference type="EMBL" id="BTFZ01000003">
    <property type="protein sequence ID" value="GMM34534.1"/>
    <property type="molecule type" value="Genomic_DNA"/>
</dbReference>
<comment type="subcellular location">
    <subcellularLocation>
        <location evidence="1">Mitochondrion inner membrane</location>
        <topology evidence="1">Peripheral membrane protein</topology>
        <orientation evidence="1">Matrix side</orientation>
    </subcellularLocation>
</comment>
<reference evidence="9 10" key="1">
    <citation type="journal article" date="2023" name="Elife">
        <title>Identification of key yeast species and microbe-microbe interactions impacting larval growth of Drosophila in the wild.</title>
        <authorList>
            <person name="Mure A."/>
            <person name="Sugiura Y."/>
            <person name="Maeda R."/>
            <person name="Honda K."/>
            <person name="Sakurai N."/>
            <person name="Takahashi Y."/>
            <person name="Watada M."/>
            <person name="Katoh T."/>
            <person name="Gotoh A."/>
            <person name="Gotoh Y."/>
            <person name="Taniguchi I."/>
            <person name="Nakamura K."/>
            <person name="Hayashi T."/>
            <person name="Katayama T."/>
            <person name="Uemura T."/>
            <person name="Hattori Y."/>
        </authorList>
    </citation>
    <scope>NUCLEOTIDE SEQUENCE [LARGE SCALE GENOMIC DNA]</scope>
    <source>
        <strain evidence="9 10">SC-9</strain>
    </source>
</reference>
<accession>A0AAV5QIT0</accession>
<dbReference type="PANTHER" id="PTHR12653:SF0">
    <property type="entry name" value="NADH DEHYDROGENASE [UBIQUINONE] 1 ALPHA SUBCOMPLEX SUBUNIT 5"/>
    <property type="match status" value="1"/>
</dbReference>
<evidence type="ECO:0000313" key="9">
    <source>
        <dbReference type="EMBL" id="GMM34534.1"/>
    </source>
</evidence>
<dbReference type="RefSeq" id="XP_064851534.1">
    <property type="nucleotide sequence ID" value="XM_064995462.1"/>
</dbReference>
<evidence type="ECO:0000256" key="8">
    <source>
        <dbReference type="ARBA" id="ARBA00023136"/>
    </source>
</evidence>
<comment type="similarity">
    <text evidence="2">Belongs to the complex I NDUFA5 subunit family.</text>
</comment>
<gene>
    <name evidence="9" type="ORF">DASC09_018590</name>
</gene>
<dbReference type="InterPro" id="IPR006806">
    <property type="entry name" value="NDUFA5"/>
</dbReference>
<proteinExistence type="inferred from homology"/>
<protein>
    <recommendedName>
        <fullName evidence="11">NADH dehydrogenase [ubiquinone] 1 alpha subcomplex subunit 5</fullName>
    </recommendedName>
</protein>
<keyword evidence="6" id="KW-0249">Electron transport</keyword>
<evidence type="ECO:0000256" key="3">
    <source>
        <dbReference type="ARBA" id="ARBA00022448"/>
    </source>
</evidence>
<evidence type="ECO:0000256" key="2">
    <source>
        <dbReference type="ARBA" id="ARBA00010261"/>
    </source>
</evidence>
<evidence type="ECO:0000256" key="4">
    <source>
        <dbReference type="ARBA" id="ARBA00022660"/>
    </source>
</evidence>
<dbReference type="AlphaFoldDB" id="A0AAV5QIT0"/>
<evidence type="ECO:0008006" key="11">
    <source>
        <dbReference type="Google" id="ProtNLM"/>
    </source>
</evidence>
<dbReference type="GO" id="GO:0005743">
    <property type="term" value="C:mitochondrial inner membrane"/>
    <property type="evidence" value="ECO:0007669"/>
    <property type="project" value="UniProtKB-SubCell"/>
</dbReference>
<dbReference type="PANTHER" id="PTHR12653">
    <property type="entry name" value="NADH-UBIQUINONE OXIDOREDUCTASE 13 KD-B SUBUNIT"/>
    <property type="match status" value="1"/>
</dbReference>
<sequence>MRYYPYLRNAQKVLVKSAKGNPTGLAGLLQHPNPRPALITLYNVTLDTLNTKFPEYSVYRQATEGFTKQRLAVVESNEVVEDIEKKIGGGLIEELIVQANEELELANKLAEWKCWEELEEKPLEDQWTYFGKKI</sequence>
<evidence type="ECO:0000256" key="6">
    <source>
        <dbReference type="ARBA" id="ARBA00022982"/>
    </source>
</evidence>
<dbReference type="Proteomes" id="UP001360560">
    <property type="component" value="Unassembled WGS sequence"/>
</dbReference>
<keyword evidence="8" id="KW-0472">Membrane</keyword>
<comment type="caution">
    <text evidence="9">The sequence shown here is derived from an EMBL/GenBank/DDBJ whole genome shotgun (WGS) entry which is preliminary data.</text>
</comment>
<keyword evidence="4" id="KW-0679">Respiratory chain</keyword>
<keyword evidence="7" id="KW-0496">Mitochondrion</keyword>
<evidence type="ECO:0000256" key="1">
    <source>
        <dbReference type="ARBA" id="ARBA00004443"/>
    </source>
</evidence>
<dbReference type="GeneID" id="90072513"/>
<evidence type="ECO:0000256" key="7">
    <source>
        <dbReference type="ARBA" id="ARBA00023128"/>
    </source>
</evidence>
<keyword evidence="10" id="KW-1185">Reference proteome</keyword>
<keyword evidence="5" id="KW-0999">Mitochondrion inner membrane</keyword>
<name>A0AAV5QIT0_9ASCO</name>